<reference evidence="2 3" key="1">
    <citation type="submission" date="2019-10" db="EMBL/GenBank/DDBJ databases">
        <title>Assembly and Annotation for the nematode Trichostrongylus colubriformis.</title>
        <authorList>
            <person name="Martin J."/>
        </authorList>
    </citation>
    <scope>NUCLEOTIDE SEQUENCE [LARGE SCALE GENOMIC DNA]</scope>
    <source>
        <strain evidence="2">G859</strain>
        <tissue evidence="2">Whole worm</tissue>
    </source>
</reference>
<feature type="non-terminal residue" evidence="2">
    <location>
        <position position="92"/>
    </location>
</feature>
<gene>
    <name evidence="2" type="ORF">GCK32_020672</name>
</gene>
<proteinExistence type="predicted"/>
<evidence type="ECO:0000313" key="3">
    <source>
        <dbReference type="Proteomes" id="UP001331761"/>
    </source>
</evidence>
<feature type="compositionally biased region" description="Polar residues" evidence="1">
    <location>
        <begin position="42"/>
        <end position="53"/>
    </location>
</feature>
<organism evidence="2 3">
    <name type="scientific">Trichostrongylus colubriformis</name>
    <name type="common">Black scour worm</name>
    <dbReference type="NCBI Taxonomy" id="6319"/>
    <lineage>
        <taxon>Eukaryota</taxon>
        <taxon>Metazoa</taxon>
        <taxon>Ecdysozoa</taxon>
        <taxon>Nematoda</taxon>
        <taxon>Chromadorea</taxon>
        <taxon>Rhabditida</taxon>
        <taxon>Rhabditina</taxon>
        <taxon>Rhabditomorpha</taxon>
        <taxon>Strongyloidea</taxon>
        <taxon>Trichostrongylidae</taxon>
        <taxon>Trichostrongylus</taxon>
    </lineage>
</organism>
<dbReference type="AlphaFoldDB" id="A0AAN8ID55"/>
<feature type="compositionally biased region" description="Basic residues" evidence="1">
    <location>
        <begin position="1"/>
        <end position="10"/>
    </location>
</feature>
<comment type="caution">
    <text evidence="2">The sequence shown here is derived from an EMBL/GenBank/DDBJ whole genome shotgun (WGS) entry which is preliminary data.</text>
</comment>
<evidence type="ECO:0000313" key="2">
    <source>
        <dbReference type="EMBL" id="KAK5964562.1"/>
    </source>
</evidence>
<dbReference type="EMBL" id="WIXE01025649">
    <property type="protein sequence ID" value="KAK5964562.1"/>
    <property type="molecule type" value="Genomic_DNA"/>
</dbReference>
<keyword evidence="3" id="KW-1185">Reference proteome</keyword>
<protein>
    <submittedName>
        <fullName evidence="2">Uncharacterized protein</fullName>
    </submittedName>
</protein>
<dbReference type="Proteomes" id="UP001331761">
    <property type="component" value="Unassembled WGS sequence"/>
</dbReference>
<accession>A0AAN8ID55</accession>
<evidence type="ECO:0000256" key="1">
    <source>
        <dbReference type="SAM" id="MobiDB-lite"/>
    </source>
</evidence>
<name>A0AAN8ID55_TRICO</name>
<feature type="region of interest" description="Disordered" evidence="1">
    <location>
        <begin position="1"/>
        <end position="92"/>
    </location>
</feature>
<sequence>MFRKPVKKRTQVQVRQRQDDELSGDEDLGVVKDVKRRKRVNPFQQSTLKSQKTAGVEESTSSDDSEGGHGDSMSENSFAASGSIAPLGPSDQ</sequence>